<reference evidence="2" key="1">
    <citation type="journal article" date="2015" name="PLoS Genet.">
        <title>The dynamic genome and transcriptome of the human fungal pathogen Blastomyces and close relative Emmonsia.</title>
        <authorList>
            <person name="Munoz J.F."/>
            <person name="Gauthier G.M."/>
            <person name="Desjardins C.A."/>
            <person name="Gallo J.E."/>
            <person name="Holder J."/>
            <person name="Sullivan T.D."/>
            <person name="Marty A.J."/>
            <person name="Carmen J.C."/>
            <person name="Chen Z."/>
            <person name="Ding L."/>
            <person name="Gujja S."/>
            <person name="Magrini V."/>
            <person name="Misas E."/>
            <person name="Mitreva M."/>
            <person name="Priest M."/>
            <person name="Saif S."/>
            <person name="Whiston E.A."/>
            <person name="Young S."/>
            <person name="Zeng Q."/>
            <person name="Goldman W.E."/>
            <person name="Mardis E.R."/>
            <person name="Taylor J.W."/>
            <person name="McEwen J.G."/>
            <person name="Clay O.K."/>
            <person name="Klein B.S."/>
            <person name="Cuomo C.A."/>
        </authorList>
    </citation>
    <scope>NUCLEOTIDE SEQUENCE [LARGE SCALE GENOMIC DNA]</scope>
    <source>
        <strain evidence="2">ER-3 / ATCC MYA-2586</strain>
    </source>
</reference>
<evidence type="ECO:0000313" key="2">
    <source>
        <dbReference type="Proteomes" id="UP000002039"/>
    </source>
</evidence>
<protein>
    <submittedName>
        <fullName evidence="1">Uncharacterized protein</fullName>
    </submittedName>
</protein>
<feature type="non-terminal residue" evidence="1">
    <location>
        <position position="418"/>
    </location>
</feature>
<accession>A0ABX2VZP0</accession>
<proteinExistence type="predicted"/>
<dbReference type="Proteomes" id="UP000002039">
    <property type="component" value="Unassembled WGS sequence"/>
</dbReference>
<dbReference type="RefSeq" id="XP_045282330.1">
    <property type="nucleotide sequence ID" value="XM_045426758.1"/>
</dbReference>
<gene>
    <name evidence="1" type="ORF">BDCG_17667</name>
</gene>
<organism evidence="1 2">
    <name type="scientific">Ajellomyces dermatitidis (strain ER-3 / ATCC MYA-2586)</name>
    <name type="common">Blastomyces dermatitidis</name>
    <dbReference type="NCBI Taxonomy" id="559297"/>
    <lineage>
        <taxon>Eukaryota</taxon>
        <taxon>Fungi</taxon>
        <taxon>Dikarya</taxon>
        <taxon>Ascomycota</taxon>
        <taxon>Pezizomycotina</taxon>
        <taxon>Eurotiomycetes</taxon>
        <taxon>Eurotiomycetidae</taxon>
        <taxon>Onygenales</taxon>
        <taxon>Ajellomycetaceae</taxon>
        <taxon>Blastomyces</taxon>
    </lineage>
</organism>
<keyword evidence="2" id="KW-1185">Reference proteome</keyword>
<dbReference type="EMBL" id="EQ999981">
    <property type="protein sequence ID" value="OAT02603.1"/>
    <property type="molecule type" value="Genomic_DNA"/>
</dbReference>
<evidence type="ECO:0000313" key="1">
    <source>
        <dbReference type="EMBL" id="OAT02603.1"/>
    </source>
</evidence>
<name>A0ABX2VZP0_AJEDR</name>
<sequence>MTFIYEEDFTDLIDNHNSSSNTEIVLESDNEIKYSHDLPEYSKTHMQGYTYVISTEPLNVEKMTQMMNDIQYGKSSVHSFKEIYCSFLHSRKSIQLIENDQRKCNAVSFTRAIRALFQEGTSCMRFAETCAPDVTEYHALFISCVNSFRQSYSLLLSTSTRTFFLKSPALQKFCDEHNSQSLAEIHISFTNMNRFRAILQKQQLLSFPAGQDYNGVLFQLDQNSALKNYVQNIHQNEKGLMIICMLKEQAALLLSLSSFEVDMSYKHIKSSKMNEVIFATYLPQHGKIITLCRIFTEQENPERYYHLFQQTFAVVQKLQNQSVSFDYLHELEIQAIIADMCTKQMTGLAQYLASIDPEHRSFDWQLKNILIFYHIHFFRSISNIVGTQNQGTSAWNHMTSLLNCKSQDDYMKLCNLLI</sequence>
<dbReference type="GeneID" id="69032559"/>